<name>A0A2K8SHU4_9NOSO</name>
<dbReference type="Proteomes" id="UP000232003">
    <property type="component" value="Chromosome"/>
</dbReference>
<dbReference type="RefSeq" id="WP_157816296.1">
    <property type="nucleotide sequence ID" value="NZ_CAWNNC010000001.1"/>
</dbReference>
<protein>
    <submittedName>
        <fullName evidence="1">Uncharacterized protein</fullName>
    </submittedName>
</protein>
<evidence type="ECO:0000313" key="1">
    <source>
        <dbReference type="EMBL" id="AUB34843.1"/>
    </source>
</evidence>
<gene>
    <name evidence="1" type="ORF">COO91_00681</name>
</gene>
<keyword evidence="2" id="KW-1185">Reference proteome</keyword>
<evidence type="ECO:0000313" key="2">
    <source>
        <dbReference type="Proteomes" id="UP000232003"/>
    </source>
</evidence>
<dbReference type="KEGG" id="nfl:COO91_00681"/>
<dbReference type="AlphaFoldDB" id="A0A2K8SHU4"/>
<reference evidence="1 2" key="1">
    <citation type="submission" date="2017-11" db="EMBL/GenBank/DDBJ databases">
        <title>Complete genome of a free-living desiccation-tolerant cyanobacterium and its photosynthetic adaptation to extreme terrestrial habitat.</title>
        <authorList>
            <person name="Shang J."/>
        </authorList>
    </citation>
    <scope>NUCLEOTIDE SEQUENCE [LARGE SCALE GENOMIC DNA]</scope>
    <source>
        <strain evidence="1 2">CCNUN1</strain>
    </source>
</reference>
<proteinExistence type="predicted"/>
<sequence length="97" mass="11005">MWKSEHPYIQQNSGADYLKIAALQRKRDDLATSKILPLLPLPPLPQELAPIHPTVLQRQDCYRLLSKTIIVSSLLTIQSSSKNRTPCTCLEKLNKPQ</sequence>
<organism evidence="1 2">
    <name type="scientific">Nostoc flagelliforme CCNUN1</name>
    <dbReference type="NCBI Taxonomy" id="2038116"/>
    <lineage>
        <taxon>Bacteria</taxon>
        <taxon>Bacillati</taxon>
        <taxon>Cyanobacteriota</taxon>
        <taxon>Cyanophyceae</taxon>
        <taxon>Nostocales</taxon>
        <taxon>Nostocaceae</taxon>
        <taxon>Nostoc</taxon>
    </lineage>
</organism>
<accession>A0A2K8SHU4</accession>
<dbReference type="EMBL" id="CP024785">
    <property type="protein sequence ID" value="AUB34843.1"/>
    <property type="molecule type" value="Genomic_DNA"/>
</dbReference>